<dbReference type="PROSITE" id="PS51186">
    <property type="entry name" value="GNAT"/>
    <property type="match status" value="1"/>
</dbReference>
<dbReference type="Gene3D" id="3.40.630.30">
    <property type="match status" value="1"/>
</dbReference>
<name>A0A4Y6PV28_PERCE</name>
<reference evidence="2 3" key="1">
    <citation type="submission" date="2019-06" db="EMBL/GenBank/DDBJ databases">
        <title>Persicimonas caeni gen. nov., sp. nov., a predatory bacterium isolated from solar saltern.</title>
        <authorList>
            <person name="Wang S."/>
        </authorList>
    </citation>
    <scope>NUCLEOTIDE SEQUENCE [LARGE SCALE GENOMIC DNA]</scope>
    <source>
        <strain evidence="2 3">YN101</strain>
    </source>
</reference>
<dbReference type="AlphaFoldDB" id="A0A4Y6PV28"/>
<accession>A0A4Y6PV28</accession>
<gene>
    <name evidence="2" type="ORF">FIV42_12860</name>
</gene>
<evidence type="ECO:0000259" key="1">
    <source>
        <dbReference type="PROSITE" id="PS51186"/>
    </source>
</evidence>
<feature type="domain" description="N-acetyltransferase" evidence="1">
    <location>
        <begin position="28"/>
        <end position="173"/>
    </location>
</feature>
<dbReference type="Proteomes" id="UP000315995">
    <property type="component" value="Chromosome"/>
</dbReference>
<dbReference type="SUPFAM" id="SSF55729">
    <property type="entry name" value="Acyl-CoA N-acyltransferases (Nat)"/>
    <property type="match status" value="1"/>
</dbReference>
<dbReference type="Pfam" id="PF13302">
    <property type="entry name" value="Acetyltransf_3"/>
    <property type="match status" value="1"/>
</dbReference>
<keyword evidence="2" id="KW-0808">Transferase</keyword>
<keyword evidence="3" id="KW-1185">Reference proteome</keyword>
<evidence type="ECO:0000313" key="3">
    <source>
        <dbReference type="Proteomes" id="UP000315995"/>
    </source>
</evidence>
<organism evidence="2 3">
    <name type="scientific">Persicimonas caeni</name>
    <dbReference type="NCBI Taxonomy" id="2292766"/>
    <lineage>
        <taxon>Bacteria</taxon>
        <taxon>Deltaproteobacteria</taxon>
        <taxon>Bradymonadales</taxon>
        <taxon>Bradymonadaceae</taxon>
        <taxon>Persicimonas</taxon>
    </lineage>
</organism>
<sequence length="184" mass="21422">MAKLVRPTSRYKASYLSALREFHREGRYTYHDLDELDGDFEAHVADERKRIHPENIAVYRVPETIYWLVDGDEFIGRLELRHELNDHLLEVGGHIGYSIRPGRRREGYGTTILELALQKACECGMQRVLLTCDPDNVASRKIIEKNGGEFENRVDVVRDGMEYHKLRFWIDVESQLSGRESCRA</sequence>
<protein>
    <submittedName>
        <fullName evidence="2">GNAT family N-acetyltransferase</fullName>
    </submittedName>
</protein>
<dbReference type="PANTHER" id="PTHR39173:SF1">
    <property type="entry name" value="ACETYLTRANSFERASE"/>
    <property type="match status" value="1"/>
</dbReference>
<dbReference type="GO" id="GO:0016747">
    <property type="term" value="F:acyltransferase activity, transferring groups other than amino-acyl groups"/>
    <property type="evidence" value="ECO:0007669"/>
    <property type="project" value="InterPro"/>
</dbReference>
<proteinExistence type="predicted"/>
<accession>A0A5B8Y9S0</accession>
<dbReference type="EMBL" id="CP041186">
    <property type="protein sequence ID" value="QDG51605.1"/>
    <property type="molecule type" value="Genomic_DNA"/>
</dbReference>
<dbReference type="InterPro" id="IPR016181">
    <property type="entry name" value="Acyl_CoA_acyltransferase"/>
</dbReference>
<evidence type="ECO:0000313" key="2">
    <source>
        <dbReference type="EMBL" id="QDG51605.1"/>
    </source>
</evidence>
<dbReference type="InterPro" id="IPR000182">
    <property type="entry name" value="GNAT_dom"/>
</dbReference>
<dbReference type="OrthoDB" id="5293267at2"/>
<dbReference type="RefSeq" id="WP_141198085.1">
    <property type="nucleotide sequence ID" value="NZ_CP041186.1"/>
</dbReference>
<dbReference type="PANTHER" id="PTHR39173">
    <property type="entry name" value="ACETYLTRANSFERASE"/>
    <property type="match status" value="1"/>
</dbReference>